<reference evidence="1 2" key="1">
    <citation type="journal article" date="2018" name="Evol. Lett.">
        <title>Horizontal gene cluster transfer increased hallucinogenic mushroom diversity.</title>
        <authorList>
            <person name="Reynolds H.T."/>
            <person name="Vijayakumar V."/>
            <person name="Gluck-Thaler E."/>
            <person name="Korotkin H.B."/>
            <person name="Matheny P.B."/>
            <person name="Slot J.C."/>
        </authorList>
    </citation>
    <scope>NUCLEOTIDE SEQUENCE [LARGE SCALE GENOMIC DNA]</scope>
    <source>
        <strain evidence="1 2">2631</strain>
    </source>
</reference>
<evidence type="ECO:0000313" key="1">
    <source>
        <dbReference type="EMBL" id="PPQ90894.1"/>
    </source>
</evidence>
<comment type="caution">
    <text evidence="1">The sequence shown here is derived from an EMBL/GenBank/DDBJ whole genome shotgun (WGS) entry which is preliminary data.</text>
</comment>
<protein>
    <submittedName>
        <fullName evidence="1">Uncharacterized protein</fullName>
    </submittedName>
</protein>
<sequence length="106" mass="11566">MPRTLLPQELVELIIDEVANKSDRAQCVAESTACSSVLWSFITPAWKHISKDVYLVEDAGGPERYARVGALSNEGITPTRPKQAKSSASVQVDLDVAMKDYKGKTS</sequence>
<dbReference type="EMBL" id="NHYD01001521">
    <property type="protein sequence ID" value="PPQ90894.1"/>
    <property type="molecule type" value="Genomic_DNA"/>
</dbReference>
<dbReference type="InParanoid" id="A0A409XJG5"/>
<dbReference type="AlphaFoldDB" id="A0A409XJG5"/>
<evidence type="ECO:0000313" key="2">
    <source>
        <dbReference type="Proteomes" id="UP000283269"/>
    </source>
</evidence>
<gene>
    <name evidence="1" type="ORF">CVT25_007364</name>
</gene>
<organism evidence="1 2">
    <name type="scientific">Psilocybe cyanescens</name>
    <dbReference type="NCBI Taxonomy" id="93625"/>
    <lineage>
        <taxon>Eukaryota</taxon>
        <taxon>Fungi</taxon>
        <taxon>Dikarya</taxon>
        <taxon>Basidiomycota</taxon>
        <taxon>Agaricomycotina</taxon>
        <taxon>Agaricomycetes</taxon>
        <taxon>Agaricomycetidae</taxon>
        <taxon>Agaricales</taxon>
        <taxon>Agaricineae</taxon>
        <taxon>Strophariaceae</taxon>
        <taxon>Psilocybe</taxon>
    </lineage>
</organism>
<proteinExistence type="predicted"/>
<name>A0A409XJG5_PSICY</name>
<dbReference type="Proteomes" id="UP000283269">
    <property type="component" value="Unassembled WGS sequence"/>
</dbReference>
<dbReference type="OrthoDB" id="3069366at2759"/>
<accession>A0A409XJG5</accession>
<keyword evidence="2" id="KW-1185">Reference proteome</keyword>